<dbReference type="GO" id="GO:0016485">
    <property type="term" value="P:protein processing"/>
    <property type="evidence" value="ECO:0007669"/>
    <property type="project" value="TreeGrafter"/>
</dbReference>
<comment type="caution">
    <text evidence="2">The sequence shown here is derived from an EMBL/GenBank/DDBJ whole genome shotgun (WGS) entry which is preliminary data.</text>
</comment>
<gene>
    <name evidence="2" type="ORF">CSX02_01100</name>
</gene>
<dbReference type="GO" id="GO:0046872">
    <property type="term" value="F:metal ion binding"/>
    <property type="evidence" value="ECO:0007669"/>
    <property type="project" value="InterPro"/>
</dbReference>
<organism evidence="2 3">
    <name type="scientific">Agathobacter ruminis</name>
    <dbReference type="NCBI Taxonomy" id="1712665"/>
    <lineage>
        <taxon>Bacteria</taxon>
        <taxon>Bacillati</taxon>
        <taxon>Bacillota</taxon>
        <taxon>Clostridia</taxon>
        <taxon>Lachnospirales</taxon>
        <taxon>Lachnospiraceae</taxon>
        <taxon>Agathobacter</taxon>
    </lineage>
</organism>
<dbReference type="Pfam" id="PF08367">
    <property type="entry name" value="M16C_assoc"/>
    <property type="match status" value="1"/>
</dbReference>
<reference evidence="2 3" key="1">
    <citation type="submission" date="2017-10" db="EMBL/GenBank/DDBJ databases">
        <title>Resolving the taxonomy of Roseburia spp., Eubacterium rectale and Agathobacter spp. through phylogenomic analysis.</title>
        <authorList>
            <person name="Sheridan P.O."/>
            <person name="Walker A.W."/>
            <person name="Duncan S.H."/>
            <person name="Scott K.P."/>
            <person name="Toole P.W.O."/>
            <person name="Luis P."/>
            <person name="Flint H.J."/>
        </authorList>
    </citation>
    <scope>NUCLEOTIDE SEQUENCE [LARGE SCALE GENOMIC DNA]</scope>
    <source>
        <strain evidence="2 3">JK623</strain>
    </source>
</reference>
<dbReference type="InterPro" id="IPR011249">
    <property type="entry name" value="Metalloenz_LuxS/M16"/>
</dbReference>
<dbReference type="Pfam" id="PF22516">
    <property type="entry name" value="PreP_C"/>
    <property type="match status" value="1"/>
</dbReference>
<dbReference type="SUPFAM" id="SSF63411">
    <property type="entry name" value="LuxS/MPP-like metallohydrolase"/>
    <property type="match status" value="4"/>
</dbReference>
<protein>
    <submittedName>
        <fullName evidence="2">Peptidase M16</fullName>
    </submittedName>
</protein>
<dbReference type="InterPro" id="IPR007863">
    <property type="entry name" value="Peptidase_M16_C"/>
</dbReference>
<dbReference type="Pfam" id="PF05193">
    <property type="entry name" value="Peptidase_M16_C"/>
    <property type="match status" value="1"/>
</dbReference>
<accession>A0A2G3E690</accession>
<keyword evidence="3" id="KW-1185">Reference proteome</keyword>
<dbReference type="Proteomes" id="UP000224563">
    <property type="component" value="Unassembled WGS sequence"/>
</dbReference>
<dbReference type="Gene3D" id="3.30.830.10">
    <property type="entry name" value="Metalloenzyme, LuxS/M16 peptidase-like"/>
    <property type="match status" value="4"/>
</dbReference>
<dbReference type="FunFam" id="3.30.830.10:FF:000034">
    <property type="entry name" value="presequence protease 1, chloroplastic/mitochondrial"/>
    <property type="match status" value="1"/>
</dbReference>
<evidence type="ECO:0000313" key="3">
    <source>
        <dbReference type="Proteomes" id="UP000224563"/>
    </source>
</evidence>
<dbReference type="EMBL" id="PDYG01000003">
    <property type="protein sequence ID" value="PHU38767.1"/>
    <property type="molecule type" value="Genomic_DNA"/>
</dbReference>
<dbReference type="InterPro" id="IPR013578">
    <property type="entry name" value="Peptidase_M16C_assoc"/>
</dbReference>
<dbReference type="PANTHER" id="PTHR43016">
    <property type="entry name" value="PRESEQUENCE PROTEASE"/>
    <property type="match status" value="1"/>
</dbReference>
<dbReference type="AlphaFoldDB" id="A0A2G3E690"/>
<dbReference type="RefSeq" id="WP_099385310.1">
    <property type="nucleotide sequence ID" value="NZ_JANSWH010000066.1"/>
</dbReference>
<name>A0A2G3E690_9FIRM</name>
<reference evidence="2 3" key="2">
    <citation type="submission" date="2017-10" db="EMBL/GenBank/DDBJ databases">
        <authorList>
            <person name="Banno H."/>
            <person name="Chua N.-H."/>
        </authorList>
    </citation>
    <scope>NUCLEOTIDE SEQUENCE [LARGE SCALE GENOMIC DNA]</scope>
    <source>
        <strain evidence="2 3">JK623</strain>
    </source>
</reference>
<dbReference type="Pfam" id="PF00675">
    <property type="entry name" value="Peptidase_M16"/>
    <property type="match status" value="1"/>
</dbReference>
<dbReference type="PANTHER" id="PTHR43016:SF13">
    <property type="entry name" value="PRESEQUENCE PROTEASE, MITOCHONDRIAL"/>
    <property type="match status" value="1"/>
</dbReference>
<dbReference type="SMART" id="SM01264">
    <property type="entry name" value="M16C_associated"/>
    <property type="match status" value="1"/>
</dbReference>
<dbReference type="GO" id="GO:0004222">
    <property type="term" value="F:metalloendopeptidase activity"/>
    <property type="evidence" value="ECO:0007669"/>
    <property type="project" value="TreeGrafter"/>
</dbReference>
<evidence type="ECO:0000259" key="1">
    <source>
        <dbReference type="SMART" id="SM01264"/>
    </source>
</evidence>
<evidence type="ECO:0000313" key="2">
    <source>
        <dbReference type="EMBL" id="PHU38767.1"/>
    </source>
</evidence>
<feature type="domain" description="Peptidase M16C associated" evidence="1">
    <location>
        <begin position="463"/>
        <end position="712"/>
    </location>
</feature>
<dbReference type="InterPro" id="IPR055130">
    <property type="entry name" value="PreP_C"/>
</dbReference>
<proteinExistence type="predicted"/>
<dbReference type="InterPro" id="IPR011765">
    <property type="entry name" value="Pept_M16_N"/>
</dbReference>
<sequence length="973" mass="111397">MINWNQLTAYELLKEENLADISSKGYLLRHKKSGAHIALVSNDDDNKVFSIAFRTPPSDETGVAHITEHTTLCGSAKYPLKDPFVDLVKGSLNTFLNAITYPDKTVYPLASYNNQDFKNLMDVYLDAVFNPMLLKEPMIFEQEGWHYELEDEEGELTINGVVYNEMKGSYSDPDGILYHEILKALYPDTAYRNDSGGNPRAIPNLTYEDYVAFYKKYYHPSNSYIYLYGDMDIEERLLYLDREYLSKYEMLEMNTAMKLQAPFSKTCELEGDYSVASDDSTDKSTYLSYSWVVADALDKKRLMAIEVLESALISSPGAPVVKALLDAGIGSDVYSDSNNGLRQASISVVAKGAEASEKDRFVSIVREVLEKQVREGINHDALLAAINSREFHFREADFGRFPKGLLYGLSAYDAWTVDEMQPFLFMNQLDIFAELKEEISTGYFEQIVKEQFLDNPHSAILVLKPNPGKSLREEEALQKSLQEYKQTLSREQIREIVEHTKALHEYQETPSDEKYKDCLPMLTRADLREKAMEFKNTEVFEDGIPIVHHEYDSNGIDYVTMLFSVEDLRPEDLSLYRMYLSLLSYMDTEHYDYNTLSNQINIYSGSIAFRPYSYTDSRTGKLMHKLAVKFKTLEENFDKTLELIDEIIYKTDFSDVKHLLELVRQSKSRLQSDLSSSGNSTASTRALSHFSEGYRLMEEMNGIAMYRAIVKMEKQLESDPQSFIDQIRYLHERVFAKDRLMISFTGKQDVFERALPILRKHLALLPDTSEKMTGGKFDFENVKEGFTDASQIQYVCRAGDFKAHGYQFSGYLRMLKMILSYDYLWTNVRVLGGAYGCFANFTREGEGYFVSYRDPNLSKTNTVFEGVPEYLKNFDPDERTMTGYVISTFGAVDTPMGAEAKGTRSMNAYLTGISYEQVQRERSEILHASAENIRALAPLVQSVLDDGYFCVVGNEKKIAEEKDLFTHIEKMCE</sequence>